<dbReference type="EMBL" id="JBFNQN010000017">
    <property type="protein sequence ID" value="MEW9267421.1"/>
    <property type="molecule type" value="Genomic_DNA"/>
</dbReference>
<reference evidence="2 3" key="1">
    <citation type="submission" date="2024-07" db="EMBL/GenBank/DDBJ databases">
        <authorList>
            <person name="Thanompreechachai J."/>
            <person name="Duangmal K."/>
        </authorList>
    </citation>
    <scope>NUCLEOTIDE SEQUENCE [LARGE SCALE GENOMIC DNA]</scope>
    <source>
        <strain evidence="2 3">KCTC 19886</strain>
    </source>
</reference>
<proteinExistence type="predicted"/>
<evidence type="ECO:0000313" key="2">
    <source>
        <dbReference type="EMBL" id="MEW9267421.1"/>
    </source>
</evidence>
<evidence type="ECO:0008006" key="4">
    <source>
        <dbReference type="Google" id="ProtNLM"/>
    </source>
</evidence>
<name>A0ABV3PCS3_9ACTN</name>
<keyword evidence="1" id="KW-1133">Transmembrane helix</keyword>
<dbReference type="Proteomes" id="UP001555826">
    <property type="component" value="Unassembled WGS sequence"/>
</dbReference>
<feature type="transmembrane region" description="Helical" evidence="1">
    <location>
        <begin position="7"/>
        <end position="27"/>
    </location>
</feature>
<gene>
    <name evidence="2" type="ORF">AB1207_21970</name>
</gene>
<dbReference type="RefSeq" id="WP_367640741.1">
    <property type="nucleotide sequence ID" value="NZ_JBFNQN010000017.1"/>
</dbReference>
<comment type="caution">
    <text evidence="2">The sequence shown here is derived from an EMBL/GenBank/DDBJ whole genome shotgun (WGS) entry which is preliminary data.</text>
</comment>
<keyword evidence="1" id="KW-0812">Transmembrane</keyword>
<accession>A0ABV3PCS3</accession>
<feature type="transmembrane region" description="Helical" evidence="1">
    <location>
        <begin position="83"/>
        <end position="111"/>
    </location>
</feature>
<evidence type="ECO:0000313" key="3">
    <source>
        <dbReference type="Proteomes" id="UP001555826"/>
    </source>
</evidence>
<keyword evidence="3" id="KW-1185">Reference proteome</keyword>
<protein>
    <recommendedName>
        <fullName evidence="4">SPW repeat-containing protein</fullName>
    </recommendedName>
</protein>
<sequence length="115" mass="11872">MSVGWWVIAALSGVVCGYLFVAAPGWAGSEVPVGTVVGVGAAVAVVSVVAHLCIHPWWGPALVWVAFVVGTVPTLAMEDALWLVAAVMLGGLVAGYLAVVNLAILAVRALVRRRR</sequence>
<evidence type="ECO:0000256" key="1">
    <source>
        <dbReference type="SAM" id="Phobius"/>
    </source>
</evidence>
<keyword evidence="1" id="KW-0472">Membrane</keyword>
<feature type="transmembrane region" description="Helical" evidence="1">
    <location>
        <begin position="33"/>
        <end position="54"/>
    </location>
</feature>
<organism evidence="2 3">
    <name type="scientific">Kineococcus endophyticus</name>
    <dbReference type="NCBI Taxonomy" id="1181883"/>
    <lineage>
        <taxon>Bacteria</taxon>
        <taxon>Bacillati</taxon>
        <taxon>Actinomycetota</taxon>
        <taxon>Actinomycetes</taxon>
        <taxon>Kineosporiales</taxon>
        <taxon>Kineosporiaceae</taxon>
        <taxon>Kineococcus</taxon>
    </lineage>
</organism>
<feature type="transmembrane region" description="Helical" evidence="1">
    <location>
        <begin position="61"/>
        <end position="77"/>
    </location>
</feature>